<dbReference type="Pfam" id="PF01370">
    <property type="entry name" value="Epimerase"/>
    <property type="match status" value="1"/>
</dbReference>
<organism evidence="3 4">
    <name type="scientific">candidate division WOR-1 bacterium RIFOXYC2_FULL_41_25</name>
    <dbReference type="NCBI Taxonomy" id="1802586"/>
    <lineage>
        <taxon>Bacteria</taxon>
        <taxon>Bacillati</taxon>
        <taxon>Saganbacteria</taxon>
    </lineage>
</organism>
<dbReference type="PANTHER" id="PTHR43000">
    <property type="entry name" value="DTDP-D-GLUCOSE 4,6-DEHYDRATASE-RELATED"/>
    <property type="match status" value="1"/>
</dbReference>
<dbReference type="InterPro" id="IPR001509">
    <property type="entry name" value="Epimerase_deHydtase"/>
</dbReference>
<dbReference type="PRINTS" id="PR01713">
    <property type="entry name" value="NUCEPIMERASE"/>
</dbReference>
<accession>A0A1F4TM40</accession>
<dbReference type="Gene3D" id="3.40.50.720">
    <property type="entry name" value="NAD(P)-binding Rossmann-like Domain"/>
    <property type="match status" value="1"/>
</dbReference>
<protein>
    <submittedName>
        <fullName evidence="3">UDP-glucose 4-epimerase</fullName>
    </submittedName>
</protein>
<gene>
    <name evidence="3" type="ORF">A2462_01735</name>
</gene>
<dbReference type="Proteomes" id="UP000177309">
    <property type="component" value="Unassembled WGS sequence"/>
</dbReference>
<dbReference type="Gene3D" id="3.90.25.10">
    <property type="entry name" value="UDP-galactose 4-epimerase, domain 1"/>
    <property type="match status" value="1"/>
</dbReference>
<sequence length="319" mass="35633">MKILVTGAAGFIGSHLAEKLLALGHEVVGIDVFTSYYSRKIKEYNLINLRINSKFTFIEADIATVDLKTLFQGVKIVFHQAAQAGVRASWGKDFNVYLKDNLEVTQKLLEAAKEVSLDNFVYASSSSVYGDTELLPMWERNLPKPYSPYGVSKLAAEHLCYLYWKNYGVPTVSLRYFTVYGPRQRPDMAFHKFIRALIFGKPIEIYGDGEQTRDFTYISDIVEANIAVIEKKGIEGEVFNLGGGSRIFLKEAAALIVASFPGSAQVVYGGKQKGDVRHTAADFSKAKEILGYNPKVTIQEGLKNEIAYLKKLYQEVVLP</sequence>
<reference evidence="3 4" key="1">
    <citation type="journal article" date="2016" name="Nat. Commun.">
        <title>Thousands of microbial genomes shed light on interconnected biogeochemical processes in an aquifer system.</title>
        <authorList>
            <person name="Anantharaman K."/>
            <person name="Brown C.T."/>
            <person name="Hug L.A."/>
            <person name="Sharon I."/>
            <person name="Castelle C.J."/>
            <person name="Probst A.J."/>
            <person name="Thomas B.C."/>
            <person name="Singh A."/>
            <person name="Wilkins M.J."/>
            <person name="Karaoz U."/>
            <person name="Brodie E.L."/>
            <person name="Williams K.H."/>
            <person name="Hubbard S.S."/>
            <person name="Banfield J.F."/>
        </authorList>
    </citation>
    <scope>NUCLEOTIDE SEQUENCE [LARGE SCALE GENOMIC DNA]</scope>
</reference>
<proteinExistence type="inferred from homology"/>
<evidence type="ECO:0000313" key="4">
    <source>
        <dbReference type="Proteomes" id="UP000177309"/>
    </source>
</evidence>
<comment type="similarity">
    <text evidence="1">Belongs to the NAD(P)-dependent epimerase/dehydratase family.</text>
</comment>
<name>A0A1F4TM40_UNCSA</name>
<dbReference type="AlphaFoldDB" id="A0A1F4TM40"/>
<evidence type="ECO:0000256" key="1">
    <source>
        <dbReference type="ARBA" id="ARBA00007637"/>
    </source>
</evidence>
<dbReference type="InterPro" id="IPR036291">
    <property type="entry name" value="NAD(P)-bd_dom_sf"/>
</dbReference>
<evidence type="ECO:0000313" key="3">
    <source>
        <dbReference type="EMBL" id="OGC33801.1"/>
    </source>
</evidence>
<comment type="caution">
    <text evidence="3">The sequence shown here is derived from an EMBL/GenBank/DDBJ whole genome shotgun (WGS) entry which is preliminary data.</text>
</comment>
<dbReference type="SUPFAM" id="SSF51735">
    <property type="entry name" value="NAD(P)-binding Rossmann-fold domains"/>
    <property type="match status" value="1"/>
</dbReference>
<dbReference type="EMBL" id="MEUI01000027">
    <property type="protein sequence ID" value="OGC33801.1"/>
    <property type="molecule type" value="Genomic_DNA"/>
</dbReference>
<evidence type="ECO:0000259" key="2">
    <source>
        <dbReference type="Pfam" id="PF01370"/>
    </source>
</evidence>
<feature type="domain" description="NAD-dependent epimerase/dehydratase" evidence="2">
    <location>
        <begin position="3"/>
        <end position="242"/>
    </location>
</feature>